<keyword evidence="7" id="KW-0679">Respiratory chain</keyword>
<evidence type="ECO:0000256" key="5">
    <source>
        <dbReference type="ARBA" id="ARBA00016383"/>
    </source>
</evidence>
<evidence type="ECO:0000256" key="1">
    <source>
        <dbReference type="ARBA" id="ARBA00003195"/>
    </source>
</evidence>
<dbReference type="AlphaFoldDB" id="A0A6P3XSH8"/>
<evidence type="ECO:0000256" key="3">
    <source>
        <dbReference type="ARBA" id="ARBA00005482"/>
    </source>
</evidence>
<evidence type="ECO:0000256" key="12">
    <source>
        <dbReference type="ARBA" id="ARBA00023136"/>
    </source>
</evidence>
<evidence type="ECO:0000256" key="10">
    <source>
        <dbReference type="ARBA" id="ARBA00022990"/>
    </source>
</evidence>
<keyword evidence="8" id="KW-0999">Mitochondrion inner membrane</keyword>
<organism evidence="16 17">
    <name type="scientific">Dinoponera quadriceps</name>
    <name type="common">South American ant</name>
    <dbReference type="NCBI Taxonomy" id="609295"/>
    <lineage>
        <taxon>Eukaryota</taxon>
        <taxon>Metazoa</taxon>
        <taxon>Ecdysozoa</taxon>
        <taxon>Arthropoda</taxon>
        <taxon>Hexapoda</taxon>
        <taxon>Insecta</taxon>
        <taxon>Pterygota</taxon>
        <taxon>Neoptera</taxon>
        <taxon>Endopterygota</taxon>
        <taxon>Hymenoptera</taxon>
        <taxon>Apocrita</taxon>
        <taxon>Aculeata</taxon>
        <taxon>Formicoidea</taxon>
        <taxon>Formicidae</taxon>
        <taxon>Ponerinae</taxon>
        <taxon>Ponerini</taxon>
        <taxon>Dinoponera</taxon>
    </lineage>
</organism>
<evidence type="ECO:0000256" key="6">
    <source>
        <dbReference type="ARBA" id="ARBA00022448"/>
    </source>
</evidence>
<keyword evidence="16" id="KW-1185">Reference proteome</keyword>
<comment type="similarity">
    <text evidence="3">Belongs to the complex I NDUFA7 subunit family.</text>
</comment>
<evidence type="ECO:0000256" key="7">
    <source>
        <dbReference type="ARBA" id="ARBA00022660"/>
    </source>
</evidence>
<dbReference type="RefSeq" id="XP_014481465.1">
    <property type="nucleotide sequence ID" value="XM_014625979.1"/>
</dbReference>
<gene>
    <name evidence="17" type="primary">LOC106747930</name>
</gene>
<dbReference type="PANTHER" id="PTHR12485:SF1">
    <property type="entry name" value="NADH DEHYDROGENASE [UBIQUINONE] 1 ALPHA SUBCOMPLEX SUBUNIT 7"/>
    <property type="match status" value="1"/>
</dbReference>
<accession>A0A6P3XSH8</accession>
<dbReference type="Proteomes" id="UP000515204">
    <property type="component" value="Unplaced"/>
</dbReference>
<dbReference type="GO" id="GO:0005743">
    <property type="term" value="C:mitochondrial inner membrane"/>
    <property type="evidence" value="ECO:0007669"/>
    <property type="project" value="UniProtKB-SubCell"/>
</dbReference>
<keyword evidence="6" id="KW-0813">Transport</keyword>
<evidence type="ECO:0000256" key="11">
    <source>
        <dbReference type="ARBA" id="ARBA00023128"/>
    </source>
</evidence>
<comment type="subunit">
    <text evidence="4">Complex I is composed of 45 different subunits.</text>
</comment>
<keyword evidence="12" id="KW-0472">Membrane</keyword>
<evidence type="ECO:0000313" key="16">
    <source>
        <dbReference type="Proteomes" id="UP000515204"/>
    </source>
</evidence>
<feature type="region of interest" description="Disordered" evidence="15">
    <location>
        <begin position="33"/>
        <end position="53"/>
    </location>
</feature>
<keyword evidence="11" id="KW-0496">Mitochondrion</keyword>
<reference evidence="17" key="1">
    <citation type="submission" date="2025-08" db="UniProtKB">
        <authorList>
            <consortium name="RefSeq"/>
        </authorList>
    </citation>
    <scope>IDENTIFICATION</scope>
</reference>
<sequence>MPAPPVEHRSVTWILKLIRDIGRGRPIVLPHRYADDQSERTQPPPHIPGGPYHKTSQIYYYTHDARREVKPPLVISTTKQITAIESAPSTEKKYFTPGKNYRWD</sequence>
<evidence type="ECO:0000256" key="8">
    <source>
        <dbReference type="ARBA" id="ARBA00022792"/>
    </source>
</evidence>
<evidence type="ECO:0000256" key="14">
    <source>
        <dbReference type="ARBA" id="ARBA00033401"/>
    </source>
</evidence>
<evidence type="ECO:0000256" key="15">
    <source>
        <dbReference type="SAM" id="MobiDB-lite"/>
    </source>
</evidence>
<dbReference type="InterPro" id="IPR009947">
    <property type="entry name" value="NDUA7"/>
</dbReference>
<evidence type="ECO:0000256" key="4">
    <source>
        <dbReference type="ARBA" id="ARBA00011533"/>
    </source>
</evidence>
<keyword evidence="10" id="KW-0007">Acetylation</keyword>
<evidence type="ECO:0000313" key="17">
    <source>
        <dbReference type="RefSeq" id="XP_014481465.1"/>
    </source>
</evidence>
<keyword evidence="9" id="KW-0249">Electron transport</keyword>
<evidence type="ECO:0000256" key="2">
    <source>
        <dbReference type="ARBA" id="ARBA00004443"/>
    </source>
</evidence>
<protein>
    <recommendedName>
        <fullName evidence="5">NADH dehydrogenase [ubiquinone] 1 alpha subcomplex subunit 7</fullName>
    </recommendedName>
    <alternativeName>
        <fullName evidence="14">Complex I-B14.5a</fullName>
    </alternativeName>
    <alternativeName>
        <fullName evidence="13">NADH-ubiquinone oxidoreductase subunit B14.5a</fullName>
    </alternativeName>
</protein>
<dbReference type="GO" id="GO:0006120">
    <property type="term" value="P:mitochondrial electron transport, NADH to ubiquinone"/>
    <property type="evidence" value="ECO:0007669"/>
    <property type="project" value="TreeGrafter"/>
</dbReference>
<dbReference type="KEGG" id="dqu:106747930"/>
<dbReference type="Pfam" id="PF07347">
    <property type="entry name" value="CI-B14_5a"/>
    <property type="match status" value="1"/>
</dbReference>
<dbReference type="PANTHER" id="PTHR12485">
    <property type="entry name" value="NADH-UBIQUINONE OXIDOREDUCTASE SUBUNIT B"/>
    <property type="match status" value="1"/>
</dbReference>
<evidence type="ECO:0000256" key="13">
    <source>
        <dbReference type="ARBA" id="ARBA00030360"/>
    </source>
</evidence>
<proteinExistence type="inferred from homology"/>
<comment type="function">
    <text evidence="1">Accessory subunit of the mitochondrial membrane respiratory chain NADH dehydrogenase (Complex I), that is believed not to be involved in catalysis. Complex I functions in the transfer of electrons from NADH to the respiratory chain. The immediate electron acceptor for the enzyme is believed to be ubiquinone.</text>
</comment>
<dbReference type="OrthoDB" id="10063829at2759"/>
<comment type="subcellular location">
    <subcellularLocation>
        <location evidence="2">Mitochondrion inner membrane</location>
        <topology evidence="2">Peripheral membrane protein</topology>
        <orientation evidence="2">Matrix side</orientation>
    </subcellularLocation>
</comment>
<name>A0A6P3XSH8_DINQU</name>
<evidence type="ECO:0000256" key="9">
    <source>
        <dbReference type="ARBA" id="ARBA00022982"/>
    </source>
</evidence>
<dbReference type="GeneID" id="106747930"/>